<keyword evidence="4" id="KW-0539">Nucleus</keyword>
<organism evidence="9 10">
    <name type="scientific">Cyphellophora attinorum</name>
    <dbReference type="NCBI Taxonomy" id="1664694"/>
    <lineage>
        <taxon>Eukaryota</taxon>
        <taxon>Fungi</taxon>
        <taxon>Dikarya</taxon>
        <taxon>Ascomycota</taxon>
        <taxon>Pezizomycotina</taxon>
        <taxon>Eurotiomycetes</taxon>
        <taxon>Chaetothyriomycetidae</taxon>
        <taxon>Chaetothyriales</taxon>
        <taxon>Cyphellophoraceae</taxon>
        <taxon>Cyphellophora</taxon>
    </lineage>
</organism>
<dbReference type="InterPro" id="IPR032302">
    <property type="entry name" value="THOC2_N"/>
</dbReference>
<feature type="compositionally biased region" description="Gly residues" evidence="5">
    <location>
        <begin position="2179"/>
        <end position="2190"/>
    </location>
</feature>
<accession>A0A0N1H7S7</accession>
<dbReference type="InterPro" id="IPR040007">
    <property type="entry name" value="Tho2"/>
</dbReference>
<feature type="compositionally biased region" description="Low complexity" evidence="5">
    <location>
        <begin position="1919"/>
        <end position="1930"/>
    </location>
</feature>
<dbReference type="GO" id="GO:0006397">
    <property type="term" value="P:mRNA processing"/>
    <property type="evidence" value="ECO:0007669"/>
    <property type="project" value="InterPro"/>
</dbReference>
<comment type="subcellular location">
    <subcellularLocation>
        <location evidence="1">Nucleus</location>
    </subcellularLocation>
</comment>
<dbReference type="GO" id="GO:0006406">
    <property type="term" value="P:mRNA export from nucleus"/>
    <property type="evidence" value="ECO:0007669"/>
    <property type="project" value="InterPro"/>
</dbReference>
<evidence type="ECO:0000313" key="10">
    <source>
        <dbReference type="Proteomes" id="UP000038010"/>
    </source>
</evidence>
<dbReference type="InterPro" id="IPR021726">
    <property type="entry name" value="THO_THOC2_N"/>
</dbReference>
<feature type="compositionally biased region" description="Polar residues" evidence="5">
    <location>
        <begin position="1854"/>
        <end position="1889"/>
    </location>
</feature>
<dbReference type="Pfam" id="PF16134">
    <property type="entry name" value="THOC2_N"/>
    <property type="match status" value="1"/>
</dbReference>
<evidence type="ECO:0000259" key="6">
    <source>
        <dbReference type="Pfam" id="PF11262"/>
    </source>
</evidence>
<feature type="region of interest" description="Disordered" evidence="5">
    <location>
        <begin position="430"/>
        <end position="497"/>
    </location>
</feature>
<evidence type="ECO:0000313" key="9">
    <source>
        <dbReference type="EMBL" id="KPI37746.1"/>
    </source>
</evidence>
<feature type="compositionally biased region" description="Basic and acidic residues" evidence="5">
    <location>
        <begin position="1566"/>
        <end position="1686"/>
    </location>
</feature>
<evidence type="ECO:0000256" key="2">
    <source>
        <dbReference type="ARBA" id="ARBA00007857"/>
    </source>
</evidence>
<dbReference type="GeneID" id="28733791"/>
<dbReference type="PANTHER" id="PTHR21597:SF0">
    <property type="entry name" value="THO COMPLEX SUBUNIT 2"/>
    <property type="match status" value="1"/>
</dbReference>
<feature type="compositionally biased region" description="Basic and acidic residues" evidence="5">
    <location>
        <begin position="1538"/>
        <end position="1553"/>
    </location>
</feature>
<feature type="compositionally biased region" description="Basic and acidic residues" evidence="5">
    <location>
        <begin position="1736"/>
        <end position="1776"/>
    </location>
</feature>
<dbReference type="STRING" id="1664694.A0A0N1H7S7"/>
<feature type="compositionally biased region" description="Polar residues" evidence="5">
    <location>
        <begin position="1953"/>
        <end position="1981"/>
    </location>
</feature>
<feature type="region of interest" description="Disordered" evidence="5">
    <location>
        <begin position="1409"/>
        <end position="2203"/>
    </location>
</feature>
<feature type="compositionally biased region" description="Basic and acidic residues" evidence="5">
    <location>
        <begin position="1441"/>
        <end position="1454"/>
    </location>
</feature>
<feature type="compositionally biased region" description="Acidic residues" evidence="5">
    <location>
        <begin position="1048"/>
        <end position="1061"/>
    </location>
</feature>
<feature type="compositionally biased region" description="Basic and acidic residues" evidence="5">
    <location>
        <begin position="2037"/>
        <end position="2090"/>
    </location>
</feature>
<name>A0A0N1H7S7_9EURO</name>
<reference evidence="9 10" key="1">
    <citation type="submission" date="2015-06" db="EMBL/GenBank/DDBJ databases">
        <title>Draft genome of the ant-associated black yeast Phialophora attae CBS 131958.</title>
        <authorList>
            <person name="Moreno L.F."/>
            <person name="Stielow B.J."/>
            <person name="de Hoog S."/>
            <person name="Vicente V.A."/>
            <person name="Weiss V.A."/>
            <person name="de Vries M."/>
            <person name="Cruz L.M."/>
            <person name="Souza E.M."/>
        </authorList>
    </citation>
    <scope>NUCLEOTIDE SEQUENCE [LARGE SCALE GENOMIC DNA]</scope>
    <source>
        <strain evidence="9 10">CBS 131958</strain>
    </source>
</reference>
<dbReference type="Pfam" id="PF11732">
    <property type="entry name" value="Thoc2"/>
    <property type="match status" value="1"/>
</dbReference>
<evidence type="ECO:0000256" key="5">
    <source>
        <dbReference type="SAM" id="MobiDB-lite"/>
    </source>
</evidence>
<feature type="compositionally biased region" description="Basic and acidic residues" evidence="5">
    <location>
        <begin position="2117"/>
        <end position="2129"/>
    </location>
</feature>
<feature type="compositionally biased region" description="Basic and acidic residues" evidence="5">
    <location>
        <begin position="1494"/>
        <end position="1511"/>
    </location>
</feature>
<dbReference type="VEuPathDB" id="FungiDB:AB675_198"/>
<dbReference type="RefSeq" id="XP_017997709.1">
    <property type="nucleotide sequence ID" value="XM_018141922.1"/>
</dbReference>
<gene>
    <name evidence="9" type="ORF">AB675_198</name>
</gene>
<dbReference type="OrthoDB" id="29024at2759"/>
<sequence>MPAVNDVDETGQEAVEEPLLDVPYDYTILTDEICQSLTEDNLDAVPALFALGENDNDTDALLAMQELVHAVASGRIDPKVAGALISGFAPVEDDDADSETADPTQITQALQSAVVDAISVLYDDNGSLPFRRISDFLSATQIPVDILRNALDQKLLMSMGLVQSIFDKQAIRKQTNVVYRQANFNLVREESEGFAKLVTEVFSCCTSQEPTGTNAEEAVEKVKALIGAFDLDVGRSLDVVLDVFGSVLVRSFRFFVKFLRASPWWPRGSQDDGWSTRGLPRWALPGVEDWKITEEQRAEIASENLSRDADFWALAKDQGLRAFYQLGLSHIPGAASYDSNDEFSKAWVEETGTQPPSGNHDAAQLLGFKLRFYSESPARDESDTLPDNLMFLSALLIKIGFISLKDLFPHLWRQDEAMEQLKAQKIVEKEERERAARPGAGTKNALLTAGALSDDPEPSAGPRSAVPRRLNEASTRAGTPSREPEADKASTKGTTDEPADQKIALLKALLAIGALPEALFMIGRFPWVLELIPDLPEYFFRILKYCISSVSAQSQPLADRATLQQTLPYYETDIPGLPKGQVKVEENHKAKELRWPYLDKADSPDGKSYKFYFDEWNDLLPVCQTVDDVFVLFDTLLPLVGVKIGHDPELVTKIARIGKCSLKQDSTEANRDRWLDFSKRILLPCISLTKANAGVVNEVFELLIFFPTRTRYLLYLEWRDGRTSRNPDVKIATEQARAETRDLLKRISKTNARQMARSLAKIAYANPHIVTTVALNQIESYDSISTVFVEGSRYFTDLGYDVLTWNLIFSMAKAGRSNTQDGGIFASRWLTALSRFAGDIYKRYSMMKAGPILQYIARELGHGNTMDLKMLENIVTSMAGITNDTTYNESQLQAMGGGSLLQSQTILQLLDARHEKHATSKRLMAALQSTGLTGKFLVLMAQQRQACLTSKSDAPLKVIGNTYDDVHRVLVQYLDLLQHGLGMRIFAEVVPDVVALMVAYEIPPEIAFMICRSVLSRKITEYERKKADDASLAAQEAPNDVDMKDAESSEEDGEAEEDEPTEVNGATPTEDDTLNAATESEPIDGALNEHSWHPILEKVMDDLRDHLPQELSLYDIAIPRKAYSDEIARQKKKRDAVKLERAVGSSATRKKEDAVKALDKLINDLLAENGQHVKAQIACRKRLSAEKQAWFVGQARNSERLSTALWEYCLLPRILASPLDAYFSFALVKSLHSLGTPNFSTLGLYDLFFRTDRLVSLIFSSSSKEAEHFGRFLAELLKDLNRWHKSKTIYEKEAWGLKKQLPGFATKSEGGKPIAFMPYDTFRKLLYKWHTITHQAFQKCLKSTEYMHVRNAISILHAVSEGGTYPVINIHGVSLQTTIDKLRSSEMQDLVVASTSLLSALKRSEKQWIPPSSFNPGIAKESTPVPPPVKKEATPAVEAPQTKKEDQSTTRDVDMIDVSSGAPKSESGRESKGNPQSDSPSKLPPRPGAVDGVATRERDPRSSSRQGRPEAPRSTLPRKLSPPPRHTPPAANLPTRPDQTDSRNAGRDREPPRLPRAPQDGTRPPHARDSRDARDVRDSRDARDPRDIRDPRSSYRGAETHYEDYERLPRRYEQPDVRAPNGRDDRGYPRERDAPRPQERLRDSERDRDKGSDRDRPPTRNHSRERESRDRPPRESAIRQPADDSSNRPPRISSRAEPAPPASQPDIAVNPARAALINTIDNRGPPISTTRPPPSRSDHPQRASSPRREDPRDRFGMNRNRDDRQSSDRLPPDSHQSRHTTPSQAPRSEYPPRSSRDERPPHRNVDMEAGRLEREPAPSAQPRNEPKPDIPSGPRAAGSMPAPRGPGGPPAINTRITQQPSNDRPPTGPSSGRHSRAPSLSDQSGSKTPDTAGVHPSRMGMLTSPVAPPPAGPRGRGTGPPAQAPSGPAPVSRGPPAGPASAEMGRGARPARNQMNAVNDTLAQASTTSRGRGGRTVSSNYPPHGGAPNGPPLPTSAPDRGPRNDNYGQNDLFASHSSANDTPIGARPQSTCQDSMRSNDRRPPSSSARPDERPPQSDDLRRSTRSRNDDPRDHHDARNGGRDRDTRGDHSSSSGRPTDQHHHHHRDAPPSQSSRRGGGDDRPNRRHDGPPGGTSSSYNDDRSGGPGGARGEYRNDGGPPPSGPGGRKHPRSDENGAGQYDGGRGGGRGGRVASESKRPRRGA</sequence>
<dbReference type="GO" id="GO:0003729">
    <property type="term" value="F:mRNA binding"/>
    <property type="evidence" value="ECO:0007669"/>
    <property type="project" value="TreeGrafter"/>
</dbReference>
<comment type="similarity">
    <text evidence="2">Belongs to the THOC2 family.</text>
</comment>
<evidence type="ECO:0000259" key="7">
    <source>
        <dbReference type="Pfam" id="PF11732"/>
    </source>
</evidence>
<evidence type="ECO:0000256" key="4">
    <source>
        <dbReference type="ARBA" id="ARBA00023242"/>
    </source>
</evidence>
<dbReference type="InterPro" id="IPR021418">
    <property type="entry name" value="THO_THOC2_C"/>
</dbReference>
<feature type="compositionally biased region" description="Basic and acidic residues" evidence="5">
    <location>
        <begin position="1794"/>
        <end position="1816"/>
    </location>
</feature>
<comment type="caution">
    <text evidence="9">The sequence shown here is derived from an EMBL/GenBank/DDBJ whole genome shotgun (WGS) entry which is preliminary data.</text>
</comment>
<dbReference type="EMBL" id="LFJN01000022">
    <property type="protein sequence ID" value="KPI37746.1"/>
    <property type="molecule type" value="Genomic_DNA"/>
</dbReference>
<feature type="domain" description="THO complex subunitTHOC2 N-terminal" evidence="7">
    <location>
        <begin position="759"/>
        <end position="834"/>
    </location>
</feature>
<feature type="compositionally biased region" description="Low complexity" evidence="5">
    <location>
        <begin position="1832"/>
        <end position="1842"/>
    </location>
</feature>
<proteinExistence type="inferred from homology"/>
<keyword evidence="10" id="KW-1185">Reference proteome</keyword>
<feature type="domain" description="THO complex subunitTHOC2 C-terminal" evidence="6">
    <location>
        <begin position="1110"/>
        <end position="1401"/>
    </location>
</feature>
<evidence type="ECO:0000256" key="3">
    <source>
        <dbReference type="ARBA" id="ARBA00019596"/>
    </source>
</evidence>
<dbReference type="PANTHER" id="PTHR21597">
    <property type="entry name" value="THO2 PROTEIN"/>
    <property type="match status" value="1"/>
</dbReference>
<evidence type="ECO:0000256" key="1">
    <source>
        <dbReference type="ARBA" id="ARBA00004123"/>
    </source>
</evidence>
<protein>
    <recommendedName>
        <fullName evidence="3">THO complex subunit 2</fullName>
    </recommendedName>
</protein>
<dbReference type="Pfam" id="PF11262">
    <property type="entry name" value="Tho2"/>
    <property type="match status" value="1"/>
</dbReference>
<dbReference type="GO" id="GO:0000445">
    <property type="term" value="C:THO complex part of transcription export complex"/>
    <property type="evidence" value="ECO:0007669"/>
    <property type="project" value="TreeGrafter"/>
</dbReference>
<dbReference type="Proteomes" id="UP000038010">
    <property type="component" value="Unassembled WGS sequence"/>
</dbReference>
<feature type="domain" description="THO complex subunit 2 N-terminal" evidence="8">
    <location>
        <begin position="29"/>
        <end position="757"/>
    </location>
</feature>
<feature type="region of interest" description="Disordered" evidence="5">
    <location>
        <begin position="1026"/>
        <end position="1073"/>
    </location>
</feature>
<evidence type="ECO:0000259" key="8">
    <source>
        <dbReference type="Pfam" id="PF16134"/>
    </source>
</evidence>